<feature type="compositionally biased region" description="Acidic residues" evidence="1">
    <location>
        <begin position="13"/>
        <end position="25"/>
    </location>
</feature>
<evidence type="ECO:0000313" key="2">
    <source>
        <dbReference type="EMBL" id="SVB48738.1"/>
    </source>
</evidence>
<name>A0A382EDE6_9ZZZZ</name>
<evidence type="ECO:0000256" key="1">
    <source>
        <dbReference type="SAM" id="MobiDB-lite"/>
    </source>
</evidence>
<feature type="region of interest" description="Disordered" evidence="1">
    <location>
        <begin position="62"/>
        <end position="106"/>
    </location>
</feature>
<accession>A0A382EDE6</accession>
<feature type="compositionally biased region" description="Basic and acidic residues" evidence="1">
    <location>
        <begin position="1"/>
        <end position="12"/>
    </location>
</feature>
<reference evidence="2" key="1">
    <citation type="submission" date="2018-05" db="EMBL/GenBank/DDBJ databases">
        <authorList>
            <person name="Lanie J.A."/>
            <person name="Ng W.-L."/>
            <person name="Kazmierczak K.M."/>
            <person name="Andrzejewski T.M."/>
            <person name="Davidsen T.M."/>
            <person name="Wayne K.J."/>
            <person name="Tettelin H."/>
            <person name="Glass J.I."/>
            <person name="Rusch D."/>
            <person name="Podicherti R."/>
            <person name="Tsui H.-C.T."/>
            <person name="Winkler M.E."/>
        </authorList>
    </citation>
    <scope>NUCLEOTIDE SEQUENCE</scope>
</reference>
<proteinExistence type="predicted"/>
<dbReference type="EMBL" id="UINC01043959">
    <property type="protein sequence ID" value="SVB48738.1"/>
    <property type="molecule type" value="Genomic_DNA"/>
</dbReference>
<feature type="compositionally biased region" description="Basic and acidic residues" evidence="1">
    <location>
        <begin position="26"/>
        <end position="47"/>
    </location>
</feature>
<feature type="compositionally biased region" description="Basic and acidic residues" evidence="1">
    <location>
        <begin position="90"/>
        <end position="106"/>
    </location>
</feature>
<dbReference type="AlphaFoldDB" id="A0A382EDE6"/>
<sequence>MKHFKDFMKDIESSSEEETTEEEVETNEKENKEDKEEDADVKAEDYQDDVKAAWYKGDEAFADHKKANPQMHKKAPIRKKPTLNIPKGHLPKDKQEIDRKAFYKEK</sequence>
<feature type="region of interest" description="Disordered" evidence="1">
    <location>
        <begin position="1"/>
        <end position="47"/>
    </location>
</feature>
<gene>
    <name evidence="2" type="ORF">METZ01_LOCUS201592</name>
</gene>
<feature type="compositionally biased region" description="Basic residues" evidence="1">
    <location>
        <begin position="71"/>
        <end position="81"/>
    </location>
</feature>
<organism evidence="2">
    <name type="scientific">marine metagenome</name>
    <dbReference type="NCBI Taxonomy" id="408172"/>
    <lineage>
        <taxon>unclassified sequences</taxon>
        <taxon>metagenomes</taxon>
        <taxon>ecological metagenomes</taxon>
    </lineage>
</organism>
<protein>
    <submittedName>
        <fullName evidence="2">Uncharacterized protein</fullName>
    </submittedName>
</protein>